<protein>
    <submittedName>
        <fullName evidence="2">ABC-type bacteriocin/lantibiotic exporter with double-glycine peptidase domain</fullName>
    </submittedName>
</protein>
<comment type="caution">
    <text evidence="2">The sequence shown here is derived from an EMBL/GenBank/DDBJ whole genome shotgun (WGS) entry which is preliminary data.</text>
</comment>
<dbReference type="Proteomes" id="UP001235840">
    <property type="component" value="Unassembled WGS sequence"/>
</dbReference>
<sequence>MTRERTLIKRSIWANIIFITFMIIAVGILYINDGRLILVLPTLTLIMGIFLLRNDLNRLKRYDENMLE</sequence>
<gene>
    <name evidence="2" type="ORF">J2S11_002632</name>
</gene>
<feature type="transmembrane region" description="Helical" evidence="1">
    <location>
        <begin position="12"/>
        <end position="30"/>
    </location>
</feature>
<organism evidence="2 3">
    <name type="scientific">Caldalkalibacillus horti</name>
    <dbReference type="NCBI Taxonomy" id="77523"/>
    <lineage>
        <taxon>Bacteria</taxon>
        <taxon>Bacillati</taxon>
        <taxon>Bacillota</taxon>
        <taxon>Bacilli</taxon>
        <taxon>Bacillales</taxon>
        <taxon>Bacillaceae</taxon>
        <taxon>Caldalkalibacillus</taxon>
    </lineage>
</organism>
<keyword evidence="1" id="KW-1133">Transmembrane helix</keyword>
<accession>A0ABT9W0C6</accession>
<proteinExistence type="predicted"/>
<dbReference type="RefSeq" id="WP_307395139.1">
    <property type="nucleotide sequence ID" value="NZ_BAAADK010000047.1"/>
</dbReference>
<reference evidence="2 3" key="1">
    <citation type="submission" date="2023-07" db="EMBL/GenBank/DDBJ databases">
        <title>Genomic Encyclopedia of Type Strains, Phase IV (KMG-IV): sequencing the most valuable type-strain genomes for metagenomic binning, comparative biology and taxonomic classification.</title>
        <authorList>
            <person name="Goeker M."/>
        </authorList>
    </citation>
    <scope>NUCLEOTIDE SEQUENCE [LARGE SCALE GENOMIC DNA]</scope>
    <source>
        <strain evidence="2 3">DSM 12751</strain>
    </source>
</reference>
<evidence type="ECO:0000256" key="1">
    <source>
        <dbReference type="SAM" id="Phobius"/>
    </source>
</evidence>
<keyword evidence="1" id="KW-0812">Transmembrane</keyword>
<evidence type="ECO:0000313" key="2">
    <source>
        <dbReference type="EMBL" id="MDQ0166716.1"/>
    </source>
</evidence>
<dbReference type="EMBL" id="JAUSTY010000010">
    <property type="protein sequence ID" value="MDQ0166716.1"/>
    <property type="molecule type" value="Genomic_DNA"/>
</dbReference>
<evidence type="ECO:0000313" key="3">
    <source>
        <dbReference type="Proteomes" id="UP001235840"/>
    </source>
</evidence>
<keyword evidence="3" id="KW-1185">Reference proteome</keyword>
<feature type="transmembrane region" description="Helical" evidence="1">
    <location>
        <begin position="36"/>
        <end position="52"/>
    </location>
</feature>
<name>A0ABT9W0C6_9BACI</name>
<keyword evidence="1" id="KW-0472">Membrane</keyword>